<keyword evidence="1" id="KW-0472">Membrane</keyword>
<dbReference type="InterPro" id="IPR025495">
    <property type="entry name" value="DUF4386"/>
</dbReference>
<name>A0ABS7VJK8_9HYPH</name>
<feature type="transmembrane region" description="Helical" evidence="1">
    <location>
        <begin position="176"/>
        <end position="193"/>
    </location>
</feature>
<dbReference type="Pfam" id="PF14329">
    <property type="entry name" value="DUF4386"/>
    <property type="match status" value="1"/>
</dbReference>
<dbReference type="Proteomes" id="UP000704176">
    <property type="component" value="Unassembled WGS sequence"/>
</dbReference>
<dbReference type="EMBL" id="JAIRBM010000003">
    <property type="protein sequence ID" value="MBZ6075709.1"/>
    <property type="molecule type" value="Genomic_DNA"/>
</dbReference>
<organism evidence="2 3">
    <name type="scientific">Microvirga puerhi</name>
    <dbReference type="NCBI Taxonomy" id="2876078"/>
    <lineage>
        <taxon>Bacteria</taxon>
        <taxon>Pseudomonadati</taxon>
        <taxon>Pseudomonadota</taxon>
        <taxon>Alphaproteobacteria</taxon>
        <taxon>Hyphomicrobiales</taxon>
        <taxon>Methylobacteriaceae</taxon>
        <taxon>Microvirga</taxon>
    </lineage>
</organism>
<sequence length="244" mass="25782">MNNRTFSPRTSLRLAAGLLLLGQLLHIAITRFHAGGDANNHSAIFAVYAGNTIWGAVHLGQFASMAILLAGLIALFCALDVQGGAARWAGRLGAASVAAALALYGVLQAVDGVALKQAVNAWASAPDAQKAARFASAEAIRWLEWGVRSYQDFTLGLALLLFAVAVVQTTWIPRTIAGLMGLSGFIYWVQGWLVGSEGFSPMHSVAIVLTWVVSAVWMVWLVIVASRMQDSGHADTSAGHPSIS</sequence>
<protein>
    <submittedName>
        <fullName evidence="2">DUF4386 family protein</fullName>
    </submittedName>
</protein>
<evidence type="ECO:0000256" key="1">
    <source>
        <dbReference type="SAM" id="Phobius"/>
    </source>
</evidence>
<keyword evidence="1" id="KW-0812">Transmembrane</keyword>
<keyword evidence="3" id="KW-1185">Reference proteome</keyword>
<gene>
    <name evidence="2" type="ORF">K9B37_05330</name>
</gene>
<dbReference type="RefSeq" id="WP_224311852.1">
    <property type="nucleotide sequence ID" value="NZ_JAIRBM010000003.1"/>
</dbReference>
<feature type="transmembrane region" description="Helical" evidence="1">
    <location>
        <begin position="58"/>
        <end position="81"/>
    </location>
</feature>
<keyword evidence="1" id="KW-1133">Transmembrane helix</keyword>
<feature type="transmembrane region" description="Helical" evidence="1">
    <location>
        <begin position="205"/>
        <end position="225"/>
    </location>
</feature>
<feature type="transmembrane region" description="Helical" evidence="1">
    <location>
        <begin position="153"/>
        <end position="171"/>
    </location>
</feature>
<accession>A0ABS7VJK8</accession>
<proteinExistence type="predicted"/>
<evidence type="ECO:0000313" key="3">
    <source>
        <dbReference type="Proteomes" id="UP000704176"/>
    </source>
</evidence>
<comment type="caution">
    <text evidence="2">The sequence shown here is derived from an EMBL/GenBank/DDBJ whole genome shotgun (WGS) entry which is preliminary data.</text>
</comment>
<evidence type="ECO:0000313" key="2">
    <source>
        <dbReference type="EMBL" id="MBZ6075709.1"/>
    </source>
</evidence>
<feature type="transmembrane region" description="Helical" evidence="1">
    <location>
        <begin position="88"/>
        <end position="107"/>
    </location>
</feature>
<reference evidence="2 3" key="1">
    <citation type="submission" date="2021-09" db="EMBL/GenBank/DDBJ databases">
        <title>The complete genome sequence of a new microorganism.</title>
        <authorList>
            <person name="Zi Z."/>
        </authorList>
    </citation>
    <scope>NUCLEOTIDE SEQUENCE [LARGE SCALE GENOMIC DNA]</scope>
    <source>
        <strain evidence="2 3">WGZ8</strain>
    </source>
</reference>